<comment type="caution">
    <text evidence="2">The sequence shown here is derived from an EMBL/GenBank/DDBJ whole genome shotgun (WGS) entry which is preliminary data.</text>
</comment>
<dbReference type="InterPro" id="IPR005162">
    <property type="entry name" value="Retrotrans_gag_dom"/>
</dbReference>
<dbReference type="Pfam" id="PF03732">
    <property type="entry name" value="Retrotrans_gag"/>
    <property type="match status" value="1"/>
</dbReference>
<evidence type="ECO:0000259" key="1">
    <source>
        <dbReference type="Pfam" id="PF03732"/>
    </source>
</evidence>
<dbReference type="PANTHER" id="PTHR33223:SF11">
    <property type="entry name" value="ELEMENT PROTEIN, PUTATIVE-RELATED"/>
    <property type="match status" value="1"/>
</dbReference>
<evidence type="ECO:0000313" key="3">
    <source>
        <dbReference type="Proteomes" id="UP000236291"/>
    </source>
</evidence>
<organism evidence="2 3">
    <name type="scientific">Trifolium pratense</name>
    <name type="common">Red clover</name>
    <dbReference type="NCBI Taxonomy" id="57577"/>
    <lineage>
        <taxon>Eukaryota</taxon>
        <taxon>Viridiplantae</taxon>
        <taxon>Streptophyta</taxon>
        <taxon>Embryophyta</taxon>
        <taxon>Tracheophyta</taxon>
        <taxon>Spermatophyta</taxon>
        <taxon>Magnoliopsida</taxon>
        <taxon>eudicotyledons</taxon>
        <taxon>Gunneridae</taxon>
        <taxon>Pentapetalae</taxon>
        <taxon>rosids</taxon>
        <taxon>fabids</taxon>
        <taxon>Fabales</taxon>
        <taxon>Fabaceae</taxon>
        <taxon>Papilionoideae</taxon>
        <taxon>50 kb inversion clade</taxon>
        <taxon>NPAAA clade</taxon>
        <taxon>Hologalegina</taxon>
        <taxon>IRL clade</taxon>
        <taxon>Trifolieae</taxon>
        <taxon>Trifolium</taxon>
    </lineage>
</organism>
<gene>
    <name evidence="2" type="ORF">L195_g056648</name>
</gene>
<feature type="domain" description="Retrotransposon gag" evidence="1">
    <location>
        <begin position="2"/>
        <end position="71"/>
    </location>
</feature>
<sequence length="172" mass="20072">ETWRQLERKFLDRYFPIHKFLERRAEISNFEQADGETLYDAWERFKVCLKRCPNHGFDGHNQMQMFTQGLRAQTRMILDASAGGAKKRGGVLELDTQTALLAQQKLMTSQMEAMMKTIPMADVFRKVQRKPSTWLTSGNRIPTITTVPDGETCKLKDLLNNNKDLPQEWRRH</sequence>
<dbReference type="Proteomes" id="UP000236291">
    <property type="component" value="Unassembled WGS sequence"/>
</dbReference>
<feature type="non-terminal residue" evidence="2">
    <location>
        <position position="1"/>
    </location>
</feature>
<dbReference type="PANTHER" id="PTHR33223">
    <property type="entry name" value="CCHC-TYPE DOMAIN-CONTAINING PROTEIN"/>
    <property type="match status" value="1"/>
</dbReference>
<evidence type="ECO:0000313" key="2">
    <source>
        <dbReference type="EMBL" id="PNX69306.1"/>
    </source>
</evidence>
<dbReference type="AlphaFoldDB" id="A0A2K3KSP4"/>
<reference evidence="2 3" key="1">
    <citation type="journal article" date="2014" name="Am. J. Bot.">
        <title>Genome assembly and annotation for red clover (Trifolium pratense; Fabaceae).</title>
        <authorList>
            <person name="Istvanek J."/>
            <person name="Jaros M."/>
            <person name="Krenek A."/>
            <person name="Repkova J."/>
        </authorList>
    </citation>
    <scope>NUCLEOTIDE SEQUENCE [LARGE SCALE GENOMIC DNA]</scope>
    <source>
        <strain evidence="3">cv. Tatra</strain>
        <tissue evidence="2">Young leaves</tissue>
    </source>
</reference>
<dbReference type="EMBL" id="ASHM01108294">
    <property type="protein sequence ID" value="PNX69306.1"/>
    <property type="molecule type" value="Genomic_DNA"/>
</dbReference>
<reference evidence="2 3" key="2">
    <citation type="journal article" date="2017" name="Front. Plant Sci.">
        <title>Gene Classification and Mining of Molecular Markers Useful in Red Clover (Trifolium pratense) Breeding.</title>
        <authorList>
            <person name="Istvanek J."/>
            <person name="Dluhosova J."/>
            <person name="Dluhos P."/>
            <person name="Patkova L."/>
            <person name="Nedelnik J."/>
            <person name="Repkova J."/>
        </authorList>
    </citation>
    <scope>NUCLEOTIDE SEQUENCE [LARGE SCALE GENOMIC DNA]</scope>
    <source>
        <strain evidence="3">cv. Tatra</strain>
        <tissue evidence="2">Young leaves</tissue>
    </source>
</reference>
<protein>
    <recommendedName>
        <fullName evidence="1">Retrotransposon gag domain-containing protein</fullName>
    </recommendedName>
</protein>
<accession>A0A2K3KSP4</accession>
<name>A0A2K3KSP4_TRIPR</name>
<proteinExistence type="predicted"/>